<feature type="transmembrane region" description="Helical" evidence="1">
    <location>
        <begin position="40"/>
        <end position="60"/>
    </location>
</feature>
<feature type="transmembrane region" description="Helical" evidence="1">
    <location>
        <begin position="281"/>
        <end position="312"/>
    </location>
</feature>
<reference evidence="3" key="1">
    <citation type="journal article" date="2019" name="Int. J. Syst. Evol. Microbiol.">
        <title>The Global Catalogue of Microorganisms (GCM) 10K type strain sequencing project: providing services to taxonomists for standard genome sequencing and annotation.</title>
        <authorList>
            <consortium name="The Broad Institute Genomics Platform"/>
            <consortium name="The Broad Institute Genome Sequencing Center for Infectious Disease"/>
            <person name="Wu L."/>
            <person name="Ma J."/>
        </authorList>
    </citation>
    <scope>NUCLEOTIDE SEQUENCE [LARGE SCALE GENOMIC DNA]</scope>
    <source>
        <strain evidence="3">JCM 3296</strain>
    </source>
</reference>
<feature type="transmembrane region" description="Helical" evidence="1">
    <location>
        <begin position="212"/>
        <end position="232"/>
    </location>
</feature>
<proteinExistence type="predicted"/>
<protein>
    <submittedName>
        <fullName evidence="2">Uncharacterized protein</fullName>
    </submittedName>
</protein>
<evidence type="ECO:0000313" key="2">
    <source>
        <dbReference type="EMBL" id="GGU40840.1"/>
    </source>
</evidence>
<keyword evidence="1" id="KW-1133">Transmembrane helix</keyword>
<feature type="transmembrane region" description="Helical" evidence="1">
    <location>
        <begin position="99"/>
        <end position="119"/>
    </location>
</feature>
<organism evidence="2 3">
    <name type="scientific">Lentzea flava</name>
    <dbReference type="NCBI Taxonomy" id="103732"/>
    <lineage>
        <taxon>Bacteria</taxon>
        <taxon>Bacillati</taxon>
        <taxon>Actinomycetota</taxon>
        <taxon>Actinomycetes</taxon>
        <taxon>Pseudonocardiales</taxon>
        <taxon>Pseudonocardiaceae</taxon>
        <taxon>Lentzea</taxon>
    </lineage>
</organism>
<feature type="transmembrane region" description="Helical" evidence="1">
    <location>
        <begin position="182"/>
        <end position="200"/>
    </location>
</feature>
<dbReference type="Proteomes" id="UP000649573">
    <property type="component" value="Unassembled WGS sequence"/>
</dbReference>
<accession>A0ABQ2UJW0</accession>
<evidence type="ECO:0000256" key="1">
    <source>
        <dbReference type="SAM" id="Phobius"/>
    </source>
</evidence>
<sequence>MISAVVSSAVVRRTEQWFVRQGAPTMIEGYGFRSHVLPRMLPALTFVAVGSLAWLVLLRSTGLSKWVLLGLIVAVMVSAWIFLSLFVRRLPSFSRQTTVVLLVVYSAMPVIVPTLQYVVNDEIITPGAENPKAELWVNALWFIAFFGVAFVATMLATTYGLGSLLKAAIRHVIADLRNSVHLLGRALPPMLFVTLFLFFTGELWQAMNQLRWPRVSLIVLLFAAVTVLAAAARLRDEIGRVEQDLRPEVLAVACQGTPLSGVEIAEPLPPKRLNGRQLRNLLIMLAIRQLVQAAVVGLALFSFFVVLGLIVVTPDIAAQWIGGSVTPSIIPGVPSAMLRNATLFAAFGSMYFSVISMSDAEHRQRFFAPVLEKVERTLEVRAVYLAVRERAGG</sequence>
<comment type="caution">
    <text evidence="2">The sequence shown here is derived from an EMBL/GenBank/DDBJ whole genome shotgun (WGS) entry which is preliminary data.</text>
</comment>
<dbReference type="EMBL" id="BMRE01000014">
    <property type="protein sequence ID" value="GGU40840.1"/>
    <property type="molecule type" value="Genomic_DNA"/>
</dbReference>
<keyword evidence="1" id="KW-0812">Transmembrane</keyword>
<dbReference type="RefSeq" id="WP_189254905.1">
    <property type="nucleotide sequence ID" value="NZ_BMRE01000014.1"/>
</dbReference>
<keyword evidence="1" id="KW-0472">Membrane</keyword>
<feature type="transmembrane region" description="Helical" evidence="1">
    <location>
        <begin position="66"/>
        <end position="87"/>
    </location>
</feature>
<feature type="transmembrane region" description="Helical" evidence="1">
    <location>
        <begin position="139"/>
        <end position="161"/>
    </location>
</feature>
<keyword evidence="3" id="KW-1185">Reference proteome</keyword>
<name>A0ABQ2UJW0_9PSEU</name>
<feature type="transmembrane region" description="Helical" evidence="1">
    <location>
        <begin position="332"/>
        <end position="355"/>
    </location>
</feature>
<gene>
    <name evidence="2" type="ORF">GCM10010178_36670</name>
</gene>
<evidence type="ECO:0000313" key="3">
    <source>
        <dbReference type="Proteomes" id="UP000649573"/>
    </source>
</evidence>